<accession>A0A1S6U8S6</accession>
<name>A0A1S6U8S6_9BACT</name>
<dbReference type="Proteomes" id="UP000190868">
    <property type="component" value="Chromosome"/>
</dbReference>
<dbReference type="EMBL" id="CP017258">
    <property type="protein sequence ID" value="AQW88161.1"/>
    <property type="molecule type" value="Genomic_DNA"/>
</dbReference>
<dbReference type="PANTHER" id="PTHR31721:SF4">
    <property type="entry name" value="OS06G0710300 PROTEIN"/>
    <property type="match status" value="1"/>
</dbReference>
<dbReference type="PANTHER" id="PTHR31721">
    <property type="entry name" value="OS06G0710300 PROTEIN"/>
    <property type="match status" value="1"/>
</dbReference>
<dbReference type="GeneID" id="56566959"/>
<dbReference type="AlphaFoldDB" id="A0A1S6U8S6"/>
<organism evidence="1 2">
    <name type="scientific">Campylobacter pinnipediorum subsp. caledonicus</name>
    <dbReference type="NCBI Taxonomy" id="1874362"/>
    <lineage>
        <taxon>Bacteria</taxon>
        <taxon>Pseudomonadati</taxon>
        <taxon>Campylobacterota</taxon>
        <taxon>Epsilonproteobacteria</taxon>
        <taxon>Campylobacterales</taxon>
        <taxon>Campylobacteraceae</taxon>
        <taxon>Campylobacter</taxon>
    </lineage>
</organism>
<dbReference type="Pfam" id="PF03350">
    <property type="entry name" value="UPF0114"/>
    <property type="match status" value="1"/>
</dbReference>
<reference evidence="2" key="1">
    <citation type="submission" date="2016-09" db="EMBL/GenBank/DDBJ databases">
        <title>Comparative genomics of the Campylobacter concisus group.</title>
        <authorList>
            <person name="Miller W.G."/>
            <person name="Yee E."/>
            <person name="Chapman M.H."/>
            <person name="Huynh S."/>
            <person name="Bono J.L."/>
            <person name="On S.L.W."/>
            <person name="StLeger J."/>
            <person name="Foster G."/>
            <person name="Parker C.T."/>
        </authorList>
    </citation>
    <scope>NUCLEOTIDE SEQUENCE [LARGE SCALE GENOMIC DNA]</scope>
    <source>
        <strain evidence="2">RM18021</strain>
    </source>
</reference>
<protein>
    <submittedName>
        <fullName evidence="1">Hypothetical membrane protein (UPF0114 domain)</fullName>
    </submittedName>
</protein>
<evidence type="ECO:0000313" key="2">
    <source>
        <dbReference type="Proteomes" id="UP000190868"/>
    </source>
</evidence>
<dbReference type="RefSeq" id="WP_069632287.1">
    <property type="nucleotide sequence ID" value="NZ_CP017018.1"/>
</dbReference>
<dbReference type="PIRSF" id="PIRSF026509">
    <property type="entry name" value="UCP026509"/>
    <property type="match status" value="1"/>
</dbReference>
<gene>
    <name evidence="1" type="ORF">CPIN18021_1368</name>
</gene>
<dbReference type="KEGG" id="cpin:CPIN18020_1319"/>
<proteinExistence type="predicted"/>
<evidence type="ECO:0000313" key="1">
    <source>
        <dbReference type="EMBL" id="AQW88161.1"/>
    </source>
</evidence>
<dbReference type="InterPro" id="IPR005134">
    <property type="entry name" value="UPF0114"/>
</dbReference>
<keyword evidence="2" id="KW-1185">Reference proteome</keyword>
<sequence length="169" mass="19362">MLEKFFEKIMWSSRIFSVLPVIFCILGAIVIFIIASYDVFNVFKDVYAYFFNGFHPDDFHSSVVGGIVGAIDLYLMALVLFIFGFGIYELFISEVEIMKSSKHSSVLEVHSLDELKDKLAKVIIMVLIVNFFQRVLHAEFKTPLEMSYLALSILAICLGIYFLHKGEKH</sequence>